<evidence type="ECO:0000259" key="6">
    <source>
        <dbReference type="PROSITE" id="PS51656"/>
    </source>
</evidence>
<dbReference type="InterPro" id="IPR017900">
    <property type="entry name" value="4Fe4S_Fe_S_CS"/>
</dbReference>
<dbReference type="InterPro" id="IPR050340">
    <property type="entry name" value="Cytosolic_Fe-S_CAF"/>
</dbReference>
<dbReference type="AlphaFoldDB" id="A0A4Z0YGS6"/>
<dbReference type="InterPro" id="IPR009016">
    <property type="entry name" value="Fe_hydrogenase"/>
</dbReference>
<dbReference type="GO" id="GO:0008901">
    <property type="term" value="F:ferredoxin hydrogenase activity"/>
    <property type="evidence" value="ECO:0007669"/>
    <property type="project" value="UniProtKB-EC"/>
</dbReference>
<dbReference type="Gene3D" id="3.40.950.10">
    <property type="entry name" value="Fe-only Hydrogenase (Larger Subunit), Chain L, domain 3"/>
    <property type="match status" value="1"/>
</dbReference>
<dbReference type="RefSeq" id="WP_135657058.1">
    <property type="nucleotide sequence ID" value="NZ_SRMQ01000001.1"/>
</dbReference>
<evidence type="ECO:0000256" key="3">
    <source>
        <dbReference type="ARBA" id="ARBA00023004"/>
    </source>
</evidence>
<dbReference type="GO" id="GO:0046872">
    <property type="term" value="F:metal ion binding"/>
    <property type="evidence" value="ECO:0007669"/>
    <property type="project" value="UniProtKB-KW"/>
</dbReference>
<keyword evidence="3" id="KW-0408">Iron</keyword>
<evidence type="ECO:0000256" key="2">
    <source>
        <dbReference type="ARBA" id="ARBA00022723"/>
    </source>
</evidence>
<dbReference type="OrthoDB" id="9798098at2"/>
<dbReference type="Gene3D" id="1.10.15.40">
    <property type="entry name" value="Electron transport complex subunit B, putative Fe-S cluster"/>
    <property type="match status" value="1"/>
</dbReference>
<dbReference type="SMART" id="SM00091">
    <property type="entry name" value="PAS"/>
    <property type="match status" value="1"/>
</dbReference>
<dbReference type="Gene3D" id="3.30.70.20">
    <property type="match status" value="1"/>
</dbReference>
<keyword evidence="8" id="KW-1185">Reference proteome</keyword>
<dbReference type="PANTHER" id="PTHR11615">
    <property type="entry name" value="NITRATE, FORMATE, IRON DEHYDROGENASE"/>
    <property type="match status" value="1"/>
</dbReference>
<dbReference type="InterPro" id="IPR004108">
    <property type="entry name" value="Fe_hydrogenase_lsu_C"/>
</dbReference>
<keyword evidence="7" id="KW-0560">Oxidoreductase</keyword>
<evidence type="ECO:0000259" key="5">
    <source>
        <dbReference type="PROSITE" id="PS51379"/>
    </source>
</evidence>
<reference evidence="7 8" key="1">
    <citation type="submission" date="2019-04" db="EMBL/GenBank/DDBJ databases">
        <authorList>
            <person name="Poehlein A."/>
            <person name="Bengelsdorf F.R."/>
            <person name="Duerre P."/>
            <person name="Daniel R."/>
        </authorList>
    </citation>
    <scope>NUCLEOTIDE SEQUENCE [LARGE SCALE GENOMIC DNA]</scope>
    <source>
        <strain evidence="7 8">BS-1</strain>
    </source>
</reference>
<dbReference type="SUPFAM" id="SSF53920">
    <property type="entry name" value="Fe-only hydrogenase"/>
    <property type="match status" value="1"/>
</dbReference>
<gene>
    <name evidence="7" type="primary">hydA_2</name>
    <name evidence="7" type="ORF">CAGA_03530</name>
</gene>
<dbReference type="SUPFAM" id="SSF55785">
    <property type="entry name" value="PYP-like sensor domain (PAS domain)"/>
    <property type="match status" value="1"/>
</dbReference>
<dbReference type="EMBL" id="SRMQ01000001">
    <property type="protein sequence ID" value="TGJ77943.1"/>
    <property type="molecule type" value="Genomic_DNA"/>
</dbReference>
<feature type="domain" description="4Fe-4S ferredoxin-type" evidence="5">
    <location>
        <begin position="2"/>
        <end position="30"/>
    </location>
</feature>
<keyword evidence="1" id="KW-0004">4Fe-4S</keyword>
<comment type="caution">
    <text evidence="7">The sequence shown here is derived from an EMBL/GenBank/DDBJ whole genome shotgun (WGS) entry which is preliminary data.</text>
</comment>
<dbReference type="InterPro" id="IPR007202">
    <property type="entry name" value="4Fe-4S_dom"/>
</dbReference>
<dbReference type="Pfam" id="PF02906">
    <property type="entry name" value="Fe_hyd_lg_C"/>
    <property type="match status" value="1"/>
</dbReference>
<dbReference type="InterPro" id="IPR000014">
    <property type="entry name" value="PAS"/>
</dbReference>
<dbReference type="CDD" id="cd00130">
    <property type="entry name" value="PAS"/>
    <property type="match status" value="1"/>
</dbReference>
<dbReference type="Pfam" id="PF04060">
    <property type="entry name" value="FeS"/>
    <property type="match status" value="1"/>
</dbReference>
<protein>
    <submittedName>
        <fullName evidence="7">Periplasmic hydrogenase large subunit</fullName>
        <ecNumber evidence="7">1.12.7.2</ecNumber>
    </submittedName>
</protein>
<name>A0A4Z0YGS6_9FIRM</name>
<feature type="domain" description="4Fe-4S" evidence="6">
    <location>
        <begin position="353"/>
        <end position="415"/>
    </location>
</feature>
<evidence type="ECO:0000256" key="4">
    <source>
        <dbReference type="ARBA" id="ARBA00023014"/>
    </source>
</evidence>
<sequence length="570" mass="63695">MAIIGLKAANCKNCYKCVKVCPVKSIKVENAQAQIIERRCVLCGTCLEQCPQNAKTLNSDIALVKELIRKGEKVILSIAPSYIGSFAFDEAKKFAGAMKELGFYGVAETSMGAAYVTAEYHKLMQKNEMKNIITTCCPSVNRLIELYYPSLIPQMAPVVSPMIAHARLLKKTYGSGVHVVFAGPCIAKIDEAADLRHNSEVSAVLTFDDLANWLEQDGIQIMDAPVASFLNSSSKILRMYPIFQGILASLRAIGDTGEWKMLSVSGSGEVIDLCMALERGELNHCFIEVNMCTDGCINGPISLKDSASRFSSLIKVRNYAKQDEGDYPGLPEVIPLKKRFLDRSIKEEIPDEETIRLILSKIGKESPEDELNCGSCGYPTCRDKAIAVYQNRAELTMCMPYMKERAESLSNCVLTETPNITLIVDKDLNIIEFNAAAEKAFKMTRHEALQKCIYEIMDSYDFQNVFDEKKSLPDKKVHFKEYGITTMQTIVYIEKENIAMGIFKDITREEAELENKYRLRKDTMEMAQKVIDKQMVAAQQIASLLGETTAETKVTLTKLKNMIVFDGDNQ</sequence>
<dbReference type="Proteomes" id="UP000297714">
    <property type="component" value="Unassembled WGS sequence"/>
</dbReference>
<dbReference type="Pfam" id="PF13237">
    <property type="entry name" value="Fer4_10"/>
    <property type="match status" value="1"/>
</dbReference>
<dbReference type="PROSITE" id="PS51379">
    <property type="entry name" value="4FE4S_FER_2"/>
    <property type="match status" value="2"/>
</dbReference>
<keyword evidence="4" id="KW-0411">Iron-sulfur</keyword>
<dbReference type="InterPro" id="IPR017896">
    <property type="entry name" value="4Fe4S_Fe-S-bd"/>
</dbReference>
<dbReference type="EC" id="1.12.7.2" evidence="7"/>
<accession>A0A4Z0YGS6</accession>
<evidence type="ECO:0000313" key="7">
    <source>
        <dbReference type="EMBL" id="TGJ77943.1"/>
    </source>
</evidence>
<evidence type="ECO:0000313" key="8">
    <source>
        <dbReference type="Proteomes" id="UP000297714"/>
    </source>
</evidence>
<dbReference type="PROSITE" id="PS00198">
    <property type="entry name" value="4FE4S_FER_1"/>
    <property type="match status" value="1"/>
</dbReference>
<proteinExistence type="predicted"/>
<dbReference type="PROSITE" id="PS51656">
    <property type="entry name" value="4FE4S"/>
    <property type="match status" value="1"/>
</dbReference>
<keyword evidence="2" id="KW-0479">Metal-binding</keyword>
<dbReference type="SUPFAM" id="SSF54862">
    <property type="entry name" value="4Fe-4S ferredoxins"/>
    <property type="match status" value="1"/>
</dbReference>
<organism evidence="7 8">
    <name type="scientific">Caproiciproducens galactitolivorans</name>
    <dbReference type="NCBI Taxonomy" id="642589"/>
    <lineage>
        <taxon>Bacteria</taxon>
        <taxon>Bacillati</taxon>
        <taxon>Bacillota</taxon>
        <taxon>Clostridia</taxon>
        <taxon>Eubacteriales</taxon>
        <taxon>Acutalibacteraceae</taxon>
        <taxon>Caproiciproducens</taxon>
    </lineage>
</organism>
<dbReference type="Gene3D" id="3.30.450.20">
    <property type="entry name" value="PAS domain"/>
    <property type="match status" value="1"/>
</dbReference>
<dbReference type="InterPro" id="IPR035965">
    <property type="entry name" value="PAS-like_dom_sf"/>
</dbReference>
<feature type="domain" description="4Fe-4S ferredoxin-type" evidence="5">
    <location>
        <begin position="31"/>
        <end position="60"/>
    </location>
</feature>
<dbReference type="GO" id="GO:0051539">
    <property type="term" value="F:4 iron, 4 sulfur cluster binding"/>
    <property type="evidence" value="ECO:0007669"/>
    <property type="project" value="UniProtKB-KW"/>
</dbReference>
<evidence type="ECO:0000256" key="1">
    <source>
        <dbReference type="ARBA" id="ARBA00022485"/>
    </source>
</evidence>